<keyword evidence="2" id="KW-1185">Reference proteome</keyword>
<evidence type="ECO:0000313" key="1">
    <source>
        <dbReference type="EMBL" id="SEH14194.1"/>
    </source>
</evidence>
<dbReference type="SUPFAM" id="SSF52833">
    <property type="entry name" value="Thioredoxin-like"/>
    <property type="match status" value="1"/>
</dbReference>
<dbReference type="Proteomes" id="UP000222056">
    <property type="component" value="Unassembled WGS sequence"/>
</dbReference>
<evidence type="ECO:0000313" key="2">
    <source>
        <dbReference type="Proteomes" id="UP000222056"/>
    </source>
</evidence>
<dbReference type="AlphaFoldDB" id="A0A1H6FWM6"/>
<evidence type="ECO:0008006" key="3">
    <source>
        <dbReference type="Google" id="ProtNLM"/>
    </source>
</evidence>
<name>A0A1H6FWM6_THEAL</name>
<gene>
    <name evidence="1" type="ORF">SAMN02745716_1557</name>
</gene>
<reference evidence="2" key="1">
    <citation type="submission" date="2016-10" db="EMBL/GenBank/DDBJ databases">
        <authorList>
            <person name="Varghese N."/>
            <person name="Submissions S."/>
        </authorList>
    </citation>
    <scope>NUCLEOTIDE SEQUENCE [LARGE SCALE GENOMIC DNA]</scope>
    <source>
        <strain evidence="2">ATCC 35263</strain>
    </source>
</reference>
<protein>
    <recommendedName>
        <fullName evidence="3">Thioredoxin domain-containing protein</fullName>
    </recommendedName>
</protein>
<sequence>MAFPAAASRTLDEVARLARPSRLELAPAGVVLERGRQRFGFALIDPQRGPRFGVPAAIYLAAPGGRALGPFPAREESLAVDPAFRSEETARDRDVARSVQVAYPRFPSPGRYRALALAEVNGRLVATRPTELRVLAKSPVPEVGERAIRVHTPTLADVRGNVRAIETRTPPDGMHKDDLYDVIGRRPVLLVFATPALCQSRVCGPVVDLAEQLRARRGSEAAFIHMEIYRDNDPSKGLRPQVRAWRLPSEPWVFAIDRRGRIAARIEGAASYRELERALAAAVRGAP</sequence>
<accession>A0A1H6FWM6</accession>
<organism evidence="1 2">
    <name type="scientific">Thermoleophilum album</name>
    <dbReference type="NCBI Taxonomy" id="29539"/>
    <lineage>
        <taxon>Bacteria</taxon>
        <taxon>Bacillati</taxon>
        <taxon>Actinomycetota</taxon>
        <taxon>Thermoleophilia</taxon>
        <taxon>Thermoleophilales</taxon>
        <taxon>Thermoleophilaceae</taxon>
        <taxon>Thermoleophilum</taxon>
    </lineage>
</organism>
<dbReference type="InterPro" id="IPR036249">
    <property type="entry name" value="Thioredoxin-like_sf"/>
</dbReference>
<dbReference type="EMBL" id="FNWJ01000002">
    <property type="protein sequence ID" value="SEH14194.1"/>
    <property type="molecule type" value="Genomic_DNA"/>
</dbReference>
<proteinExistence type="predicted"/>
<dbReference type="STRING" id="29539.SAMN02745716_1557"/>